<feature type="domain" description="Arabinosyltransferas concanavalin like" evidence="15">
    <location>
        <begin position="47"/>
        <end position="198"/>
    </location>
</feature>
<feature type="transmembrane region" description="Helical" evidence="12">
    <location>
        <begin position="458"/>
        <end position="483"/>
    </location>
</feature>
<keyword evidence="7 12" id="KW-0812">Transmembrane</keyword>
<evidence type="ECO:0000256" key="10">
    <source>
        <dbReference type="ARBA" id="ARBA00023316"/>
    </source>
</evidence>
<keyword evidence="4" id="KW-1003">Cell membrane</keyword>
<feature type="transmembrane region" description="Helical" evidence="12">
    <location>
        <begin position="336"/>
        <end position="358"/>
    </location>
</feature>
<keyword evidence="8 12" id="KW-1133">Transmembrane helix</keyword>
<dbReference type="GO" id="GO:0005886">
    <property type="term" value="C:plasma membrane"/>
    <property type="evidence" value="ECO:0007669"/>
    <property type="project" value="UniProtKB-SubCell"/>
</dbReference>
<name>A0A852VU10_PSEA5</name>
<feature type="transmembrane region" description="Helical" evidence="12">
    <location>
        <begin position="419"/>
        <end position="446"/>
    </location>
</feature>
<dbReference type="Gene3D" id="2.60.120.940">
    <property type="entry name" value="EmbC, C-terminal domain, subdomain 2"/>
    <property type="match status" value="1"/>
</dbReference>
<dbReference type="EMBL" id="JACCCZ010000001">
    <property type="protein sequence ID" value="NYF99836.1"/>
    <property type="molecule type" value="Genomic_DNA"/>
</dbReference>
<feature type="region of interest" description="Disordered" evidence="11">
    <location>
        <begin position="792"/>
        <end position="825"/>
    </location>
</feature>
<dbReference type="GeneID" id="98049965"/>
<evidence type="ECO:0000256" key="1">
    <source>
        <dbReference type="ARBA" id="ARBA00003001"/>
    </source>
</evidence>
<keyword evidence="17" id="KW-1185">Reference proteome</keyword>
<dbReference type="GO" id="GO:0071555">
    <property type="term" value="P:cell wall organization"/>
    <property type="evidence" value="ECO:0007669"/>
    <property type="project" value="UniProtKB-KW"/>
</dbReference>
<dbReference type="InterPro" id="IPR027451">
    <property type="entry name" value="EmbABC_dom1"/>
</dbReference>
<feature type="transmembrane region" description="Helical" evidence="12">
    <location>
        <begin position="526"/>
        <end position="547"/>
    </location>
</feature>
<evidence type="ECO:0000259" key="14">
    <source>
        <dbReference type="Pfam" id="PF14896"/>
    </source>
</evidence>
<feature type="domain" description="Arabinofuranosyltransferase central" evidence="13">
    <location>
        <begin position="202"/>
        <end position="678"/>
    </location>
</feature>
<evidence type="ECO:0000259" key="13">
    <source>
        <dbReference type="Pfam" id="PF04602"/>
    </source>
</evidence>
<feature type="transmembrane region" description="Helical" evidence="12">
    <location>
        <begin position="730"/>
        <end position="748"/>
    </location>
</feature>
<evidence type="ECO:0000259" key="15">
    <source>
        <dbReference type="Pfam" id="PF17689"/>
    </source>
</evidence>
<feature type="transmembrane region" description="Helical" evidence="12">
    <location>
        <begin position="205"/>
        <end position="228"/>
    </location>
</feature>
<reference evidence="16 17" key="1">
    <citation type="submission" date="2020-07" db="EMBL/GenBank/DDBJ databases">
        <title>Sequencing the genomes of 1000 actinobacteria strains.</title>
        <authorList>
            <person name="Klenk H.-P."/>
        </authorList>
    </citation>
    <scope>NUCLEOTIDE SEQUENCE [LARGE SCALE GENOMIC DNA]</scope>
    <source>
        <strain evidence="16 17">DSM 44749</strain>
    </source>
</reference>
<accession>A0A852VU10</accession>
<gene>
    <name evidence="16" type="ORF">HDA37_000122</name>
</gene>
<dbReference type="AlphaFoldDB" id="A0A852VU10"/>
<feature type="transmembrane region" description="Helical" evidence="12">
    <location>
        <begin position="559"/>
        <end position="576"/>
    </location>
</feature>
<evidence type="ECO:0000256" key="3">
    <source>
        <dbReference type="ARBA" id="ARBA00008195"/>
    </source>
</evidence>
<feature type="transmembrane region" description="Helical" evidence="12">
    <location>
        <begin position="25"/>
        <end position="46"/>
    </location>
</feature>
<feature type="domain" description="Arabinosyltransferase C-terminal" evidence="14">
    <location>
        <begin position="745"/>
        <end position="1126"/>
    </location>
</feature>
<evidence type="ECO:0000313" key="16">
    <source>
        <dbReference type="EMBL" id="NYF99836.1"/>
    </source>
</evidence>
<keyword evidence="9 12" id="KW-0472">Membrane</keyword>
<comment type="similarity">
    <text evidence="3">Belongs to the emb family.</text>
</comment>
<evidence type="ECO:0000256" key="4">
    <source>
        <dbReference type="ARBA" id="ARBA00022475"/>
    </source>
</evidence>
<evidence type="ECO:0000256" key="12">
    <source>
        <dbReference type="SAM" id="Phobius"/>
    </source>
</evidence>
<comment type="subcellular location">
    <subcellularLocation>
        <location evidence="2">Cell membrane</location>
        <topology evidence="2">Multi-pass membrane protein</topology>
    </subcellularLocation>
</comment>
<organism evidence="16 17">
    <name type="scientific">Pseudonocardia alni</name>
    <name type="common">Amycolata alni</name>
    <dbReference type="NCBI Taxonomy" id="33907"/>
    <lineage>
        <taxon>Bacteria</taxon>
        <taxon>Bacillati</taxon>
        <taxon>Actinomycetota</taxon>
        <taxon>Actinomycetes</taxon>
        <taxon>Pseudonocardiales</taxon>
        <taxon>Pseudonocardiaceae</taxon>
        <taxon>Pseudonocardia</taxon>
    </lineage>
</organism>
<comment type="caution">
    <text evidence="16">The sequence shown here is derived from an EMBL/GenBank/DDBJ whole genome shotgun (WGS) entry which is preliminary data.</text>
</comment>
<evidence type="ECO:0000256" key="2">
    <source>
        <dbReference type="ARBA" id="ARBA00004651"/>
    </source>
</evidence>
<dbReference type="Proteomes" id="UP000549695">
    <property type="component" value="Unassembled WGS sequence"/>
</dbReference>
<feature type="transmembrane region" description="Helical" evidence="12">
    <location>
        <begin position="370"/>
        <end position="386"/>
    </location>
</feature>
<dbReference type="GO" id="GO:0071766">
    <property type="term" value="P:Actinobacterium-type cell wall biogenesis"/>
    <property type="evidence" value="ECO:0007669"/>
    <property type="project" value="InterPro"/>
</dbReference>
<dbReference type="Gene3D" id="2.60.120.610">
    <property type="entry name" value="arabinofuranosyltransferase like domain"/>
    <property type="match status" value="1"/>
</dbReference>
<feature type="transmembrane region" description="Helical" evidence="12">
    <location>
        <begin position="615"/>
        <end position="637"/>
    </location>
</feature>
<feature type="compositionally biased region" description="Pro residues" evidence="11">
    <location>
        <begin position="1126"/>
        <end position="1138"/>
    </location>
</feature>
<dbReference type="GO" id="GO:0052636">
    <property type="term" value="F:arabinosyltransferase activity"/>
    <property type="evidence" value="ECO:0007669"/>
    <property type="project" value="InterPro"/>
</dbReference>
<evidence type="ECO:0000256" key="11">
    <source>
        <dbReference type="SAM" id="MobiDB-lite"/>
    </source>
</evidence>
<dbReference type="InterPro" id="IPR032731">
    <property type="entry name" value="Arabino_trans_C"/>
</dbReference>
<protein>
    <submittedName>
        <fullName evidence="16">Arabinosyltransferase C</fullName>
        <ecNumber evidence="16">2.4.2.-</ecNumber>
    </submittedName>
</protein>
<feature type="transmembrane region" description="Helical" evidence="12">
    <location>
        <begin position="588"/>
        <end position="608"/>
    </location>
</feature>
<keyword evidence="10" id="KW-0961">Cell wall biogenesis/degradation</keyword>
<dbReference type="Pfam" id="PF04602">
    <property type="entry name" value="Arabinose_trans"/>
    <property type="match status" value="1"/>
</dbReference>
<evidence type="ECO:0000256" key="8">
    <source>
        <dbReference type="ARBA" id="ARBA00022989"/>
    </source>
</evidence>
<dbReference type="InterPro" id="IPR040920">
    <property type="entry name" value="Arabino_trans_N"/>
</dbReference>
<feature type="transmembrane region" description="Helical" evidence="12">
    <location>
        <begin position="266"/>
        <end position="283"/>
    </location>
</feature>
<sequence length="1138" mass="120850">MLTSEATVAAPAPVDTLRDRRRLHWAGRLGLLAFVLAVAVPFLPVVQHTTTIVWPSVADGTADVNAPLVALRPETMSVVVPADAIRSLDDRADGSATVLSTVPPESPEGARSGMVLTVADGQLALVDRGQQLATAPLRAGPSEVRIGSDGTSTTIDLGSGAQTFEGDLRPQVVGIYSDLDTALDPTAGTAVRITPDTRFDTSPSVWKTAATVVAAVALLGSLLALAGVDRHLGRSPHRAGRDAIGGLAGRWPPRLRRWWSRARPRPIDLIVTVVLVGWAAIGGQTSDDGFTLGIVRDVPTSGYVGNYYRWYDAAEAPFGWFYDLYALWVRVSDSLLWLRLPSVLMGIMAWWLVSRGLLPRLGRQARRSRAATWAAGMVFLAFWMAYNSGLRPEPVVVVCSLLALVCVERALALQRLLPVALGLFAASMAVGANPAGLIAIAPFIAGVRPLWHLLSARVRAVGAVPVLAPLLASGTAILMIAWADQSWAAVVDSTRLRSDIGPDWPWYTEIAQRYAPLFEGLADGSIARRFPILLVILCLLACVVVLIRRNRIPGAALGPAQRLIGSTVIALLIFALTPTKWTHHFGDLVGLGSGMVALAAIATGSDVLRSLRNRLAFLSAVFLVAALSAAGPNLWWYTNNWGVPWAGEQVTVAGYELSTILLLVALLLAAGAGVEHLRGIREERHPDQLAGVERALGRIPLLGRWVRARDWRRDASSALRATRRLRLTSAPLAVLCGLLVTFNVWSMVSAVQDRSGTWTMGADALSHPFGGSCGLASQVFAERRPVDGVLPPAPEPTGMAAPARSGLLPTVAPPPPPGEPTSTPAPLAPGVVPANSPDAQLLDPNSGGSGFVRDGIPPTGGGTGASGFEYVLSGGLGSDAAPAFGSYVPRSDRNTGTLRTPWVMLTAEQRAGTTPLVVTAAGRLGNGNRLTVQYATRLSDGRVRVVEQTTLDDGRVEEMPWRELRFDLPETARAATEVRMVVQDNSLGADGWLAIAPLRAPQLAPLSQVVGDQPMFLEYPVSLASPCLHPFRTSGGIAEVPAYRLQADGSQMRADGEGWSSPQAGGPLGWITVIGKQTELPTYLEGDPGRDWGKVQAIQPYRPNAVTPTLERRDVDRSGLYSSGPLPAPPPGIPSPSR</sequence>
<dbReference type="Pfam" id="PF17689">
    <property type="entry name" value="Arabino_trans_N"/>
    <property type="match status" value="1"/>
</dbReference>
<keyword evidence="6 16" id="KW-0808">Transferase</keyword>
<evidence type="ECO:0000256" key="7">
    <source>
        <dbReference type="ARBA" id="ARBA00022692"/>
    </source>
</evidence>
<feature type="transmembrane region" description="Helical" evidence="12">
    <location>
        <begin position="657"/>
        <end position="674"/>
    </location>
</feature>
<dbReference type="RefSeq" id="WP_179759855.1">
    <property type="nucleotide sequence ID" value="NZ_BAAAJZ010000011.1"/>
</dbReference>
<proteinExistence type="inferred from homology"/>
<evidence type="ECO:0000256" key="9">
    <source>
        <dbReference type="ARBA" id="ARBA00023136"/>
    </source>
</evidence>
<evidence type="ECO:0000313" key="17">
    <source>
        <dbReference type="Proteomes" id="UP000549695"/>
    </source>
</evidence>
<keyword evidence="5 16" id="KW-0328">Glycosyltransferase</keyword>
<dbReference type="Pfam" id="PF14896">
    <property type="entry name" value="Arabino_trans_C"/>
    <property type="match status" value="1"/>
</dbReference>
<dbReference type="EC" id="2.4.2.-" evidence="16"/>
<feature type="region of interest" description="Disordered" evidence="11">
    <location>
        <begin position="1097"/>
        <end position="1138"/>
    </location>
</feature>
<dbReference type="InterPro" id="IPR007680">
    <property type="entry name" value="Arabino_trans_central"/>
</dbReference>
<dbReference type="InterPro" id="IPR042486">
    <property type="entry name" value="Arabino_trans_C_2"/>
</dbReference>
<evidence type="ECO:0000256" key="5">
    <source>
        <dbReference type="ARBA" id="ARBA00022676"/>
    </source>
</evidence>
<evidence type="ECO:0000256" key="6">
    <source>
        <dbReference type="ARBA" id="ARBA00022679"/>
    </source>
</evidence>
<comment type="function">
    <text evidence="1">Arabinosyl transferase responsible for the polymerization of arabinose into the arabinan of arabinogalactan.</text>
</comment>